<dbReference type="EMBL" id="JANUGV010000001">
    <property type="protein sequence ID" value="MCS0607061.1"/>
    <property type="molecule type" value="Genomic_DNA"/>
</dbReference>
<comment type="similarity">
    <text evidence="1">Belongs to the UPF0213 family.</text>
</comment>
<protein>
    <submittedName>
        <fullName evidence="3">GIY-YIG nuclease family protein</fullName>
    </submittedName>
</protein>
<dbReference type="SUPFAM" id="SSF82771">
    <property type="entry name" value="GIY-YIG endonuclease"/>
    <property type="match status" value="1"/>
</dbReference>
<reference evidence="3 4" key="1">
    <citation type="submission" date="2022-08" db="EMBL/GenBank/DDBJ databases">
        <title>Reclassification of Massilia species as members of the genera Telluria, Duganella, Pseudoduganella, Mokoshia gen. nov. and Zemynaea gen. nov. using orthogonal and non-orthogonal genome-based approaches.</title>
        <authorList>
            <person name="Bowman J.P."/>
        </authorList>
    </citation>
    <scope>NUCLEOTIDE SEQUENCE [LARGE SCALE GENOMIC DNA]</scope>
    <source>
        <strain evidence="3 4">JCM 31607</strain>
    </source>
</reference>
<proteinExistence type="inferred from homology"/>
<dbReference type="RefSeq" id="WP_258854833.1">
    <property type="nucleotide sequence ID" value="NZ_JANUGV010000001.1"/>
</dbReference>
<dbReference type="InterPro" id="IPR000305">
    <property type="entry name" value="GIY-YIG_endonuc"/>
</dbReference>
<gene>
    <name evidence="3" type="ORF">NX773_02640</name>
</gene>
<evidence type="ECO:0000313" key="3">
    <source>
        <dbReference type="EMBL" id="MCS0607061.1"/>
    </source>
</evidence>
<dbReference type="CDD" id="cd10448">
    <property type="entry name" value="GIY-YIG_unchar_3"/>
    <property type="match status" value="1"/>
</dbReference>
<dbReference type="Pfam" id="PF01541">
    <property type="entry name" value="GIY-YIG"/>
    <property type="match status" value="1"/>
</dbReference>
<dbReference type="Gene3D" id="3.40.1440.10">
    <property type="entry name" value="GIY-YIG endonuclease"/>
    <property type="match status" value="1"/>
</dbReference>
<evidence type="ECO:0000259" key="2">
    <source>
        <dbReference type="PROSITE" id="PS50164"/>
    </source>
</evidence>
<organism evidence="3 4">
    <name type="scientific">Massilia solisilvae</name>
    <dbReference type="NCBI Taxonomy" id="1811225"/>
    <lineage>
        <taxon>Bacteria</taxon>
        <taxon>Pseudomonadati</taxon>
        <taxon>Pseudomonadota</taxon>
        <taxon>Betaproteobacteria</taxon>
        <taxon>Burkholderiales</taxon>
        <taxon>Oxalobacteraceae</taxon>
        <taxon>Telluria group</taxon>
        <taxon>Massilia</taxon>
    </lineage>
</organism>
<dbReference type="PROSITE" id="PS50164">
    <property type="entry name" value="GIY_YIG"/>
    <property type="match status" value="1"/>
</dbReference>
<dbReference type="Proteomes" id="UP001205861">
    <property type="component" value="Unassembled WGS sequence"/>
</dbReference>
<feature type="domain" description="GIY-YIG" evidence="2">
    <location>
        <begin position="3"/>
        <end position="79"/>
    </location>
</feature>
<accession>A0ABT2BEW8</accession>
<dbReference type="InterPro" id="IPR050190">
    <property type="entry name" value="UPF0213_domain"/>
</dbReference>
<evidence type="ECO:0000256" key="1">
    <source>
        <dbReference type="ARBA" id="ARBA00007435"/>
    </source>
</evidence>
<evidence type="ECO:0000313" key="4">
    <source>
        <dbReference type="Proteomes" id="UP001205861"/>
    </source>
</evidence>
<name>A0ABT2BEW8_9BURK</name>
<dbReference type="PANTHER" id="PTHR34477:SF5">
    <property type="entry name" value="BSL5627 PROTEIN"/>
    <property type="match status" value="1"/>
</dbReference>
<dbReference type="PANTHER" id="PTHR34477">
    <property type="entry name" value="UPF0213 PROTEIN YHBQ"/>
    <property type="match status" value="1"/>
</dbReference>
<dbReference type="InterPro" id="IPR035901">
    <property type="entry name" value="GIY-YIG_endonuc_sf"/>
</dbReference>
<sequence length="96" mass="11840">MDKESYVYMLAGGRYGTLYVGVTSDLIRRVWQHREEFADGFTKKYGVKQLVWYEVHIDIVEAIRREKQIKHWNREWKLRLVHERNPQWRDLYLELV</sequence>
<comment type="caution">
    <text evidence="3">The sequence shown here is derived from an EMBL/GenBank/DDBJ whole genome shotgun (WGS) entry which is preliminary data.</text>
</comment>
<keyword evidence="4" id="KW-1185">Reference proteome</keyword>